<keyword evidence="7" id="KW-1185">Reference proteome</keyword>
<proteinExistence type="predicted"/>
<evidence type="ECO:0000256" key="5">
    <source>
        <dbReference type="SAM" id="Phobius"/>
    </source>
</evidence>
<keyword evidence="4 5" id="KW-0472">Membrane</keyword>
<dbReference type="InterPro" id="IPR036259">
    <property type="entry name" value="MFS_trans_sf"/>
</dbReference>
<dbReference type="SUPFAM" id="SSF103473">
    <property type="entry name" value="MFS general substrate transporter"/>
    <property type="match status" value="1"/>
</dbReference>
<evidence type="ECO:0000256" key="1">
    <source>
        <dbReference type="ARBA" id="ARBA00004141"/>
    </source>
</evidence>
<protein>
    <recommendedName>
        <fullName evidence="8">Major facilitator superfamily (MFS) profile domain-containing protein</fullName>
    </recommendedName>
</protein>
<dbReference type="Proteomes" id="UP000634435">
    <property type="component" value="Unassembled WGS sequence"/>
</dbReference>
<dbReference type="PANTHER" id="PTHR42718">
    <property type="entry name" value="MAJOR FACILITATOR SUPERFAMILY MULTIDRUG TRANSPORTER MFSC"/>
    <property type="match status" value="1"/>
</dbReference>
<gene>
    <name evidence="6" type="ORF">GCM10007111_42050</name>
</gene>
<accession>A0ABQ2DYH4</accession>
<comment type="caution">
    <text evidence="6">The sequence shown here is derived from an EMBL/GenBank/DDBJ whole genome shotgun (WGS) entry which is preliminary data.</text>
</comment>
<keyword evidence="2 5" id="KW-0812">Transmembrane</keyword>
<evidence type="ECO:0000313" key="7">
    <source>
        <dbReference type="Proteomes" id="UP000634435"/>
    </source>
</evidence>
<evidence type="ECO:0000256" key="4">
    <source>
        <dbReference type="ARBA" id="ARBA00023136"/>
    </source>
</evidence>
<sequence>MVTTPLQTNALNQLPRELFADGSAAMNTLNQVAGACGTAIAITIFTAGQHNFAIDFPAASQLEILAAGIKYAFYFITGTGISIIGLICSFFVKKDNKEADKVILNTKKPV</sequence>
<reference evidence="7" key="1">
    <citation type="journal article" date="2019" name="Int. J. Syst. Evol. Microbiol.">
        <title>The Global Catalogue of Microorganisms (GCM) 10K type strain sequencing project: providing services to taxonomists for standard genome sequencing and annotation.</title>
        <authorList>
            <consortium name="The Broad Institute Genomics Platform"/>
            <consortium name="The Broad Institute Genome Sequencing Center for Infectious Disease"/>
            <person name="Wu L."/>
            <person name="Ma J."/>
        </authorList>
    </citation>
    <scope>NUCLEOTIDE SEQUENCE [LARGE SCALE GENOMIC DNA]</scope>
    <source>
        <strain evidence="7">JCM 30071</strain>
    </source>
</reference>
<evidence type="ECO:0000313" key="6">
    <source>
        <dbReference type="EMBL" id="GGJ76080.1"/>
    </source>
</evidence>
<evidence type="ECO:0000256" key="3">
    <source>
        <dbReference type="ARBA" id="ARBA00022989"/>
    </source>
</evidence>
<evidence type="ECO:0008006" key="8">
    <source>
        <dbReference type="Google" id="ProtNLM"/>
    </source>
</evidence>
<name>A0ABQ2DYH4_9BACI</name>
<comment type="subcellular location">
    <subcellularLocation>
        <location evidence="1">Membrane</location>
        <topology evidence="1">Multi-pass membrane protein</topology>
    </subcellularLocation>
</comment>
<feature type="transmembrane region" description="Helical" evidence="5">
    <location>
        <begin position="71"/>
        <end position="92"/>
    </location>
</feature>
<organism evidence="6 7">
    <name type="scientific">Virgibacillus kapii</name>
    <dbReference type="NCBI Taxonomy" id="1638645"/>
    <lineage>
        <taxon>Bacteria</taxon>
        <taxon>Bacillati</taxon>
        <taxon>Bacillota</taxon>
        <taxon>Bacilli</taxon>
        <taxon>Bacillales</taxon>
        <taxon>Bacillaceae</taxon>
        <taxon>Virgibacillus</taxon>
    </lineage>
</organism>
<evidence type="ECO:0000256" key="2">
    <source>
        <dbReference type="ARBA" id="ARBA00022692"/>
    </source>
</evidence>
<dbReference type="PANTHER" id="PTHR42718:SF43">
    <property type="entry name" value="LINCOMYCIN RESISTANCE PROTEIN LMRB"/>
    <property type="match status" value="1"/>
</dbReference>
<dbReference type="RefSeq" id="WP_021292365.1">
    <property type="nucleotide sequence ID" value="NZ_BMPN01000011.1"/>
</dbReference>
<keyword evidence="3 5" id="KW-1133">Transmembrane helix</keyword>
<dbReference type="EMBL" id="BMPN01000011">
    <property type="protein sequence ID" value="GGJ76080.1"/>
    <property type="molecule type" value="Genomic_DNA"/>
</dbReference>